<dbReference type="GO" id="GO:0006310">
    <property type="term" value="P:DNA recombination"/>
    <property type="evidence" value="ECO:0007669"/>
    <property type="project" value="InterPro"/>
</dbReference>
<dbReference type="InterPro" id="IPR036614">
    <property type="entry name" value="RusA-like_sf"/>
</dbReference>
<dbReference type="Pfam" id="PF05866">
    <property type="entry name" value="RusA"/>
    <property type="match status" value="1"/>
</dbReference>
<accession>X0SVQ8</accession>
<organism evidence="1">
    <name type="scientific">marine sediment metagenome</name>
    <dbReference type="NCBI Taxonomy" id="412755"/>
    <lineage>
        <taxon>unclassified sequences</taxon>
        <taxon>metagenomes</taxon>
        <taxon>ecological metagenomes</taxon>
    </lineage>
</organism>
<proteinExistence type="predicted"/>
<dbReference type="GO" id="GO:0006281">
    <property type="term" value="P:DNA repair"/>
    <property type="evidence" value="ECO:0007669"/>
    <property type="project" value="InterPro"/>
</dbReference>
<dbReference type="EMBL" id="BARS01007637">
    <property type="protein sequence ID" value="GAF67900.1"/>
    <property type="molecule type" value="Genomic_DNA"/>
</dbReference>
<protein>
    <submittedName>
        <fullName evidence="1">Uncharacterized protein</fullName>
    </submittedName>
</protein>
<evidence type="ECO:0000313" key="1">
    <source>
        <dbReference type="EMBL" id="GAF67900.1"/>
    </source>
</evidence>
<comment type="caution">
    <text evidence="1">The sequence shown here is derived from an EMBL/GenBank/DDBJ whole genome shotgun (WGS) entry which is preliminary data.</text>
</comment>
<dbReference type="InterPro" id="IPR008822">
    <property type="entry name" value="Endonuclease_RusA-like"/>
</dbReference>
<gene>
    <name evidence="1" type="ORF">S01H1_14667</name>
</gene>
<sequence>VNDRLIQGRGRFAADPNYKAFKISMAWELSLKMETFTGPVSVRLTLELNKKMDTDSVIKPCLDALEEAGVVKNDKQVRIINVFRKDRTGDLDEITFNVREIK</sequence>
<dbReference type="SUPFAM" id="SSF103084">
    <property type="entry name" value="Holliday junction resolvase RusA"/>
    <property type="match status" value="1"/>
</dbReference>
<dbReference type="Gene3D" id="3.30.1330.70">
    <property type="entry name" value="Holliday junction resolvase RusA"/>
    <property type="match status" value="1"/>
</dbReference>
<dbReference type="GO" id="GO:0000287">
    <property type="term" value="F:magnesium ion binding"/>
    <property type="evidence" value="ECO:0007669"/>
    <property type="project" value="InterPro"/>
</dbReference>
<dbReference type="AlphaFoldDB" id="X0SVQ8"/>
<name>X0SVQ8_9ZZZZ</name>
<reference evidence="1" key="1">
    <citation type="journal article" date="2014" name="Front. Microbiol.">
        <title>High frequency of phylogenetically diverse reductive dehalogenase-homologous genes in deep subseafloor sedimentary metagenomes.</title>
        <authorList>
            <person name="Kawai M."/>
            <person name="Futagami T."/>
            <person name="Toyoda A."/>
            <person name="Takaki Y."/>
            <person name="Nishi S."/>
            <person name="Hori S."/>
            <person name="Arai W."/>
            <person name="Tsubouchi T."/>
            <person name="Morono Y."/>
            <person name="Uchiyama I."/>
            <person name="Ito T."/>
            <person name="Fujiyama A."/>
            <person name="Inagaki F."/>
            <person name="Takami H."/>
        </authorList>
    </citation>
    <scope>NUCLEOTIDE SEQUENCE</scope>
    <source>
        <strain evidence="1">Expedition CK06-06</strain>
    </source>
</reference>
<feature type="non-terminal residue" evidence="1">
    <location>
        <position position="1"/>
    </location>
</feature>